<dbReference type="EMBL" id="CP053452">
    <property type="protein sequence ID" value="QJW98589.1"/>
    <property type="molecule type" value="Genomic_DNA"/>
</dbReference>
<keyword evidence="2" id="KW-1185">Reference proteome</keyword>
<dbReference type="Proteomes" id="UP000503447">
    <property type="component" value="Chromosome"/>
</dbReference>
<reference evidence="2" key="1">
    <citation type="submission" date="2020-05" db="EMBL/GenBank/DDBJ databases">
        <title>Frigoriglobus tundricola gen. nov., sp. nov., a psychrotolerant cellulolytic planctomycete of the family Gemmataceae with two divergent copies of 16S rRNA gene.</title>
        <authorList>
            <person name="Kulichevskaya I.S."/>
            <person name="Ivanova A.A."/>
            <person name="Naumoff D.G."/>
            <person name="Beletsky A.V."/>
            <person name="Rijpstra W.I.C."/>
            <person name="Sinninghe Damste J.S."/>
            <person name="Mardanov A.V."/>
            <person name="Ravin N.V."/>
            <person name="Dedysh S.N."/>
        </authorList>
    </citation>
    <scope>NUCLEOTIDE SEQUENCE [LARGE SCALE GENOMIC DNA]</scope>
    <source>
        <strain evidence="2">PL17</strain>
    </source>
</reference>
<accession>A0A6M5YX72</accession>
<protein>
    <submittedName>
        <fullName evidence="1">Uncharacterized protein</fullName>
    </submittedName>
</protein>
<sequence length="66" mass="7501">MSRTLSIGYRDETESPYKPIEVNAPYFLFGTQGPSMEFWNLPRLRAVGLTRLTELGVTDPVYFIGT</sequence>
<dbReference type="AlphaFoldDB" id="A0A6M5YX72"/>
<proteinExistence type="predicted"/>
<name>A0A6M5YX72_9BACT</name>
<evidence type="ECO:0000313" key="1">
    <source>
        <dbReference type="EMBL" id="QJW98589.1"/>
    </source>
</evidence>
<organism evidence="1 2">
    <name type="scientific">Frigoriglobus tundricola</name>
    <dbReference type="NCBI Taxonomy" id="2774151"/>
    <lineage>
        <taxon>Bacteria</taxon>
        <taxon>Pseudomonadati</taxon>
        <taxon>Planctomycetota</taxon>
        <taxon>Planctomycetia</taxon>
        <taxon>Gemmatales</taxon>
        <taxon>Gemmataceae</taxon>
        <taxon>Frigoriglobus</taxon>
    </lineage>
</organism>
<gene>
    <name evidence="1" type="ORF">FTUN_6184</name>
</gene>
<dbReference type="KEGG" id="ftj:FTUN_6184"/>
<evidence type="ECO:0000313" key="2">
    <source>
        <dbReference type="Proteomes" id="UP000503447"/>
    </source>
</evidence>